<evidence type="ECO:0000256" key="4">
    <source>
        <dbReference type="ARBA" id="ARBA00023239"/>
    </source>
</evidence>
<dbReference type="NCBIfam" id="TIGR01048">
    <property type="entry name" value="lysA"/>
    <property type="match status" value="1"/>
</dbReference>
<keyword evidence="4 5" id="KW-0456">Lyase</keyword>
<dbReference type="EC" id="4.1.1.20" evidence="5 6"/>
<feature type="binding site" evidence="5">
    <location>
        <begin position="302"/>
        <end position="305"/>
    </location>
    <ligand>
        <name>pyridoxal 5'-phosphate</name>
        <dbReference type="ChEBI" id="CHEBI:597326"/>
    </ligand>
</feature>
<feature type="binding site" evidence="5">
    <location>
        <position position="305"/>
    </location>
    <ligand>
        <name>substrate</name>
    </ligand>
</feature>
<comment type="similarity">
    <text evidence="5">Belongs to the Orn/Lys/Arg decarboxylase class-II family. LysA subfamily.</text>
</comment>
<feature type="binding site" evidence="5">
    <location>
        <position position="268"/>
    </location>
    <ligand>
        <name>pyridoxal 5'-phosphate</name>
        <dbReference type="ChEBI" id="CHEBI:597326"/>
    </ligand>
</feature>
<evidence type="ECO:0000259" key="7">
    <source>
        <dbReference type="Pfam" id="PF02784"/>
    </source>
</evidence>
<protein>
    <recommendedName>
        <fullName evidence="5 6">Diaminopimelate decarboxylase</fullName>
        <shortName evidence="5">DAP decarboxylase</shortName>
        <shortName evidence="5">DAPDC</shortName>
        <ecNumber evidence="5 6">4.1.1.20</ecNumber>
    </recommendedName>
</protein>
<comment type="pathway">
    <text evidence="5">Amino-acid biosynthesis; L-lysine biosynthesis via DAP pathway; L-lysine from DL-2,6-diaminopimelate: step 1/1.</text>
</comment>
<dbReference type="EMBL" id="CP076448">
    <property type="protein sequence ID" value="QXM23720.1"/>
    <property type="molecule type" value="Genomic_DNA"/>
</dbReference>
<dbReference type="Proteomes" id="UP000694001">
    <property type="component" value="Chromosome"/>
</dbReference>
<dbReference type="PROSITE" id="PS00879">
    <property type="entry name" value="ODR_DC_2_2"/>
    <property type="match status" value="1"/>
</dbReference>
<accession>A0A975TZX0</accession>
<gene>
    <name evidence="5 8" type="primary">lysA</name>
    <name evidence="8" type="ORF">KO353_10410</name>
</gene>
<reference evidence="8" key="1">
    <citation type="submission" date="2021-06" db="EMBL/GenBank/DDBJ databases">
        <title>Elioraea tepida, sp. nov., a moderately thermophilic aerobic anoxygenic phototrophic bacterium isolated from an alkaline siliceous hot spring mat community in Yellowstone National Park, WY, USA.</title>
        <authorList>
            <person name="Saini M.K."/>
            <person name="Yoshida S."/>
            <person name="Sebastian A."/>
            <person name="Hirose S."/>
            <person name="Hara E."/>
            <person name="Tamaki H."/>
            <person name="Soulier N.T."/>
            <person name="Albert I."/>
            <person name="Hanada S."/>
            <person name="Bryant D.A."/>
            <person name="Tank M."/>
        </authorList>
    </citation>
    <scope>NUCLEOTIDE SEQUENCE</scope>
    <source>
        <strain evidence="8">MS-P2</strain>
    </source>
</reference>
<dbReference type="InterPro" id="IPR022653">
    <property type="entry name" value="De-COase2_pyr-phos_BS"/>
</dbReference>
<evidence type="ECO:0000256" key="1">
    <source>
        <dbReference type="ARBA" id="ARBA00001933"/>
    </source>
</evidence>
<dbReference type="FunFam" id="3.20.20.10:FF:000003">
    <property type="entry name" value="Diaminopimelate decarboxylase"/>
    <property type="match status" value="1"/>
</dbReference>
<feature type="binding site" evidence="5">
    <location>
        <position position="402"/>
    </location>
    <ligand>
        <name>substrate</name>
    </ligand>
</feature>
<evidence type="ECO:0000256" key="3">
    <source>
        <dbReference type="ARBA" id="ARBA00022898"/>
    </source>
</evidence>
<dbReference type="RefSeq" id="WP_218284619.1">
    <property type="nucleotide sequence ID" value="NZ_CP076448.1"/>
</dbReference>
<dbReference type="AlphaFoldDB" id="A0A975TZX0"/>
<keyword evidence="5" id="KW-0457">Lysine biosynthesis</keyword>
<evidence type="ECO:0000313" key="8">
    <source>
        <dbReference type="EMBL" id="QXM23720.1"/>
    </source>
</evidence>
<comment type="cofactor">
    <cofactor evidence="1 5">
        <name>pyridoxal 5'-phosphate</name>
        <dbReference type="ChEBI" id="CHEBI:597326"/>
    </cofactor>
</comment>
<dbReference type="PROSITE" id="PS00878">
    <property type="entry name" value="ODR_DC_2_1"/>
    <property type="match status" value="1"/>
</dbReference>
<dbReference type="InterPro" id="IPR022644">
    <property type="entry name" value="De-COase2_N"/>
</dbReference>
<evidence type="ECO:0000313" key="9">
    <source>
        <dbReference type="Proteomes" id="UP000694001"/>
    </source>
</evidence>
<evidence type="ECO:0000256" key="6">
    <source>
        <dbReference type="NCBIfam" id="TIGR01048"/>
    </source>
</evidence>
<dbReference type="InterPro" id="IPR022657">
    <property type="entry name" value="De-COase2_CS"/>
</dbReference>
<dbReference type="InterPro" id="IPR002986">
    <property type="entry name" value="DAP_deCOOHase_LysA"/>
</dbReference>
<feature type="binding site" evidence="5">
    <location>
        <position position="341"/>
    </location>
    <ligand>
        <name>substrate</name>
    </ligand>
</feature>
<evidence type="ECO:0000256" key="5">
    <source>
        <dbReference type="HAMAP-Rule" id="MF_02120"/>
    </source>
</evidence>
<comment type="function">
    <text evidence="5">Specifically catalyzes the decarboxylation of meso-diaminopimelate (meso-DAP) to L-lysine.</text>
</comment>
<proteinExistence type="inferred from homology"/>
<organism evidence="8 9">
    <name type="scientific">Elioraea tepida</name>
    <dbReference type="NCBI Taxonomy" id="2843330"/>
    <lineage>
        <taxon>Bacteria</taxon>
        <taxon>Pseudomonadati</taxon>
        <taxon>Pseudomonadota</taxon>
        <taxon>Alphaproteobacteria</taxon>
        <taxon>Acetobacterales</taxon>
        <taxon>Elioraeaceae</taxon>
        <taxon>Elioraea</taxon>
    </lineage>
</organism>
<sequence length="457" mass="47614">MRTRFEERTRSGSEDRGAPGFRSLLAARPHLALTAVGLAVEAVPLARVAVSHGTPTWVYSAAAIHTRYRAMSVALAETGLDARIHYALKANDSLAVVTQLARQGAGADVVSDGERRIARQAGIAPRDIVFSGVGKTEAELRAALADGVGQINVESAEELAMLSAIARGMGVTAKVALRINPDVDAGTHAKITTGLAENKFGIPSTDALALYSHAAALPGIVPVGLAMHIGSQITSLAPFRSAYSLLAALAREVRSAGLPIALLDIGGGLGIPYAGEEVPSASAYAAMVKETLGALGLRLVVEPGRWIVGPAGVLLARVVLQKQGEHRRFVILDAAMNDLIRPSLYDAWHGILPVTPARWRAPLSPADVVGPVCETGDTFASARPLPDLGPGELVAILDAGAYGAVMSSTYNARPLAAAVMVSGTADAVIRPRQSFEAMRAGEVLPPWLGPLLPPPER</sequence>
<feature type="binding site" evidence="5">
    <location>
        <position position="402"/>
    </location>
    <ligand>
        <name>pyridoxal 5'-phosphate</name>
        <dbReference type="ChEBI" id="CHEBI:597326"/>
    </ligand>
</feature>
<dbReference type="GO" id="GO:0030170">
    <property type="term" value="F:pyridoxal phosphate binding"/>
    <property type="evidence" value="ECO:0007669"/>
    <property type="project" value="UniProtKB-UniRule"/>
</dbReference>
<comment type="catalytic activity">
    <reaction evidence="5">
        <text>meso-2,6-diaminopimelate + H(+) = L-lysine + CO2</text>
        <dbReference type="Rhea" id="RHEA:15101"/>
        <dbReference type="ChEBI" id="CHEBI:15378"/>
        <dbReference type="ChEBI" id="CHEBI:16526"/>
        <dbReference type="ChEBI" id="CHEBI:32551"/>
        <dbReference type="ChEBI" id="CHEBI:57791"/>
        <dbReference type="EC" id="4.1.1.20"/>
    </reaction>
</comment>
<feature type="modified residue" description="N6-(pyridoxal phosphate)lysine" evidence="5">
    <location>
        <position position="89"/>
    </location>
</feature>
<dbReference type="PANTHER" id="PTHR43727:SF2">
    <property type="entry name" value="GROUP IV DECARBOXYLASE"/>
    <property type="match status" value="1"/>
</dbReference>
<dbReference type="GO" id="GO:0009089">
    <property type="term" value="P:lysine biosynthetic process via diaminopimelate"/>
    <property type="evidence" value="ECO:0007669"/>
    <property type="project" value="UniProtKB-UniRule"/>
</dbReference>
<evidence type="ECO:0000256" key="2">
    <source>
        <dbReference type="ARBA" id="ARBA00022793"/>
    </source>
</evidence>
<dbReference type="HAMAP" id="MF_02120">
    <property type="entry name" value="LysA"/>
    <property type="match status" value="1"/>
</dbReference>
<keyword evidence="2 5" id="KW-0210">Decarboxylase</keyword>
<feature type="binding site" evidence="5">
    <location>
        <position position="374"/>
    </location>
    <ligand>
        <name>substrate</name>
    </ligand>
</feature>
<feature type="binding site" evidence="5">
    <location>
        <position position="345"/>
    </location>
    <ligand>
        <name>substrate</name>
    </ligand>
</feature>
<dbReference type="CDD" id="cd06828">
    <property type="entry name" value="PLPDE_III_DapDC"/>
    <property type="match status" value="1"/>
</dbReference>
<keyword evidence="5" id="KW-0028">Amino-acid biosynthesis</keyword>
<name>A0A975TZX0_9PROT</name>
<dbReference type="PANTHER" id="PTHR43727">
    <property type="entry name" value="DIAMINOPIMELATE DECARBOXYLASE"/>
    <property type="match status" value="1"/>
</dbReference>
<dbReference type="GO" id="GO:0008836">
    <property type="term" value="F:diaminopimelate decarboxylase activity"/>
    <property type="evidence" value="ECO:0007669"/>
    <property type="project" value="UniProtKB-UniRule"/>
</dbReference>
<comment type="subunit">
    <text evidence="5">Homodimer.</text>
</comment>
<dbReference type="KEGG" id="elio:KO353_10410"/>
<feature type="domain" description="Orn/DAP/Arg decarboxylase 2 N-terminal" evidence="7">
    <location>
        <begin position="63"/>
        <end position="308"/>
    </location>
</feature>
<keyword evidence="3 5" id="KW-0663">Pyridoxal phosphate</keyword>
<keyword evidence="9" id="KW-1185">Reference proteome</keyword>
<dbReference type="Pfam" id="PF02784">
    <property type="entry name" value="Orn_Arg_deC_N"/>
    <property type="match status" value="1"/>
</dbReference>